<feature type="transmembrane region" description="Helical" evidence="5">
    <location>
        <begin position="31"/>
        <end position="55"/>
    </location>
</feature>
<dbReference type="InterPro" id="IPR007829">
    <property type="entry name" value="TM2"/>
</dbReference>
<evidence type="ECO:0000256" key="1">
    <source>
        <dbReference type="ARBA" id="ARBA00004141"/>
    </source>
</evidence>
<evidence type="ECO:0000259" key="6">
    <source>
        <dbReference type="Pfam" id="PF05154"/>
    </source>
</evidence>
<evidence type="ECO:0000256" key="2">
    <source>
        <dbReference type="ARBA" id="ARBA00022692"/>
    </source>
</evidence>
<evidence type="ECO:0000256" key="5">
    <source>
        <dbReference type="SAM" id="Phobius"/>
    </source>
</evidence>
<proteinExistence type="predicted"/>
<feature type="domain" description="TM2" evidence="6">
    <location>
        <begin position="2"/>
        <end position="51"/>
    </location>
</feature>
<evidence type="ECO:0000313" key="8">
    <source>
        <dbReference type="Proteomes" id="UP000184112"/>
    </source>
</evidence>
<evidence type="ECO:0000256" key="3">
    <source>
        <dbReference type="ARBA" id="ARBA00022989"/>
    </source>
</evidence>
<comment type="subcellular location">
    <subcellularLocation>
        <location evidence="1">Membrane</location>
        <topology evidence="1">Multi-pass membrane protein</topology>
    </subcellularLocation>
</comment>
<organism evidence="7 8">
    <name type="scientific">Flavobacterium johnsoniae</name>
    <name type="common">Cytophaga johnsonae</name>
    <dbReference type="NCBI Taxonomy" id="986"/>
    <lineage>
        <taxon>Bacteria</taxon>
        <taxon>Pseudomonadati</taxon>
        <taxon>Bacteroidota</taxon>
        <taxon>Flavobacteriia</taxon>
        <taxon>Flavobacteriales</taxon>
        <taxon>Flavobacteriaceae</taxon>
        <taxon>Flavobacterium</taxon>
    </lineage>
</organism>
<name>A0A1M5J8J9_FLAJO</name>
<dbReference type="Proteomes" id="UP000184112">
    <property type="component" value="Unassembled WGS sequence"/>
</dbReference>
<evidence type="ECO:0000256" key="4">
    <source>
        <dbReference type="ARBA" id="ARBA00023136"/>
    </source>
</evidence>
<reference evidence="7 8" key="1">
    <citation type="submission" date="2016-11" db="EMBL/GenBank/DDBJ databases">
        <authorList>
            <person name="Jaros S."/>
            <person name="Januszkiewicz K."/>
            <person name="Wedrychowicz H."/>
        </authorList>
    </citation>
    <scope>NUCLEOTIDE SEQUENCE [LARGE SCALE GENOMIC DNA]</scope>
    <source>
        <strain evidence="7 8">DSM 6792</strain>
    </source>
</reference>
<accession>A0A1M5J8J9</accession>
<dbReference type="AlphaFoldDB" id="A0A1M5J8J9"/>
<gene>
    <name evidence="7" type="ORF">SAMN05444388_102415</name>
</gene>
<dbReference type="EMBL" id="FQWH01000002">
    <property type="protein sequence ID" value="SHG36550.1"/>
    <property type="molecule type" value="Genomic_DNA"/>
</dbReference>
<dbReference type="Pfam" id="PF05154">
    <property type="entry name" value="TM2"/>
    <property type="match status" value="1"/>
</dbReference>
<protein>
    <submittedName>
        <fullName evidence="7">TM2 domain-containing membrane protein YozV</fullName>
    </submittedName>
</protein>
<dbReference type="GO" id="GO:0016020">
    <property type="term" value="C:membrane"/>
    <property type="evidence" value="ECO:0007669"/>
    <property type="project" value="UniProtKB-SubCell"/>
</dbReference>
<keyword evidence="2 5" id="KW-0812">Transmembrane</keyword>
<evidence type="ECO:0000313" key="7">
    <source>
        <dbReference type="EMBL" id="SHG36550.1"/>
    </source>
</evidence>
<sequence length="69" mass="7870">MKNKVTAAVLALFLGGIGIHKFYLGRSIQGIFYLLFCWTLIPSILSFFQFFGLLLMSDHSFNVKYNNGF</sequence>
<dbReference type="RefSeq" id="WP_073408647.1">
    <property type="nucleotide sequence ID" value="NZ_FQWH01000002.1"/>
</dbReference>
<keyword evidence="4 5" id="KW-0472">Membrane</keyword>
<keyword evidence="3 5" id="KW-1133">Transmembrane helix</keyword>